<dbReference type="NCBIfam" id="TIGR02854">
    <property type="entry name" value="spore_II_GA"/>
    <property type="match status" value="1"/>
</dbReference>
<evidence type="ECO:0000313" key="3">
    <source>
        <dbReference type="EMBL" id="SHF24408.1"/>
    </source>
</evidence>
<evidence type="ECO:0000256" key="2">
    <source>
        <dbReference type="SAM" id="Phobius"/>
    </source>
</evidence>
<feature type="transmembrane region" description="Helical" evidence="2">
    <location>
        <begin position="69"/>
        <end position="88"/>
    </location>
</feature>
<dbReference type="InterPro" id="IPR005081">
    <property type="entry name" value="SpoIIGA"/>
</dbReference>
<dbReference type="RefSeq" id="WP_073165254.1">
    <property type="nucleotide sequence ID" value="NZ_FQUW01000019.1"/>
</dbReference>
<reference evidence="4" key="1">
    <citation type="submission" date="2016-11" db="EMBL/GenBank/DDBJ databases">
        <authorList>
            <person name="Varghese N."/>
            <person name="Submissions S."/>
        </authorList>
    </citation>
    <scope>NUCLEOTIDE SEQUENCE [LARGE SCALE GENOMIC DNA]</scope>
    <source>
        <strain evidence="4">DSM 11792</strain>
    </source>
</reference>
<name>A0A1M5A2A2_9FIRM</name>
<feature type="transmembrane region" description="Helical" evidence="2">
    <location>
        <begin position="141"/>
        <end position="163"/>
    </location>
</feature>
<gene>
    <name evidence="3" type="ORF">SAMN02745218_01770</name>
</gene>
<protein>
    <submittedName>
        <fullName evidence="3">Stage II sporulation protein GA (Sporulation sigma-E factor processing peptidase)</fullName>
    </submittedName>
</protein>
<keyword evidence="2" id="KW-1133">Transmembrane helix</keyword>
<sequence>MAVVGVGWMTGYVVYVDQVLAGNLLLNYILLWTAGRLSQVRTSIFRLVLSSALGSLYTLFFFLPGYNQLFSLPFKLFFSSIMVLGAFAPLPLKRLLACMLFFYLSSFALGGLWLGIIYFLYSSCGFTPAVNQTLNIIQRYFWPGLLLAVAALVGGGRVLALIMHRRLEQQGYMVKLAVEMAGRRVEVQGLVDTGNSLQDPLTGYPVIVVEYSALLPALPPSLQQVIERWGDYGDPSLLVALAGTGWASRICLIPFRSVGREQGMMVGIRPDRVEIYRRDGRARIQQVVIGIYRHALGSYQALVPPALAGAA</sequence>
<feature type="transmembrane region" description="Helical" evidence="2">
    <location>
        <begin position="100"/>
        <end position="121"/>
    </location>
</feature>
<dbReference type="OrthoDB" id="2690199at2"/>
<proteinExistence type="predicted"/>
<dbReference type="Pfam" id="PF03419">
    <property type="entry name" value="Peptidase_U4"/>
    <property type="match status" value="1"/>
</dbReference>
<dbReference type="GO" id="GO:0004190">
    <property type="term" value="F:aspartic-type endopeptidase activity"/>
    <property type="evidence" value="ECO:0007669"/>
    <property type="project" value="InterPro"/>
</dbReference>
<dbReference type="Proteomes" id="UP000184196">
    <property type="component" value="Unassembled WGS sequence"/>
</dbReference>
<keyword evidence="4" id="KW-1185">Reference proteome</keyword>
<keyword evidence="2" id="KW-0472">Membrane</keyword>
<dbReference type="GO" id="GO:0030436">
    <property type="term" value="P:asexual sporulation"/>
    <property type="evidence" value="ECO:0007669"/>
    <property type="project" value="InterPro"/>
</dbReference>
<accession>A0A1M5A2A2</accession>
<feature type="transmembrane region" description="Helical" evidence="2">
    <location>
        <begin position="12"/>
        <end position="32"/>
    </location>
</feature>
<feature type="transmembrane region" description="Helical" evidence="2">
    <location>
        <begin position="44"/>
        <end position="63"/>
    </location>
</feature>
<dbReference type="AlphaFoldDB" id="A0A1M5A2A2"/>
<organism evidence="3 4">
    <name type="scientific">Desulfofundulus australicus DSM 11792</name>
    <dbReference type="NCBI Taxonomy" id="1121425"/>
    <lineage>
        <taxon>Bacteria</taxon>
        <taxon>Bacillati</taxon>
        <taxon>Bacillota</taxon>
        <taxon>Clostridia</taxon>
        <taxon>Eubacteriales</taxon>
        <taxon>Peptococcaceae</taxon>
        <taxon>Desulfofundulus</taxon>
    </lineage>
</organism>
<evidence type="ECO:0000313" key="4">
    <source>
        <dbReference type="Proteomes" id="UP000184196"/>
    </source>
</evidence>
<dbReference type="GO" id="GO:0006508">
    <property type="term" value="P:proteolysis"/>
    <property type="evidence" value="ECO:0007669"/>
    <property type="project" value="InterPro"/>
</dbReference>
<evidence type="ECO:0000256" key="1">
    <source>
        <dbReference type="PIRSR" id="PIRSR018571-1"/>
    </source>
</evidence>
<dbReference type="EMBL" id="FQUW01000019">
    <property type="protein sequence ID" value="SHF24408.1"/>
    <property type="molecule type" value="Genomic_DNA"/>
</dbReference>
<keyword evidence="2" id="KW-0812">Transmembrane</keyword>
<feature type="active site" evidence="1">
    <location>
        <position position="192"/>
    </location>
</feature>
<dbReference type="PIRSF" id="PIRSF018571">
    <property type="entry name" value="SpoIIGA"/>
    <property type="match status" value="1"/>
</dbReference>